<evidence type="ECO:0000256" key="4">
    <source>
        <dbReference type="ARBA" id="ARBA00022705"/>
    </source>
</evidence>
<dbReference type="InterPro" id="IPR003561">
    <property type="entry name" value="Mutator_MutT"/>
</dbReference>
<dbReference type="GO" id="GO:0006260">
    <property type="term" value="P:DNA replication"/>
    <property type="evidence" value="ECO:0007669"/>
    <property type="project" value="UniProtKB-KW"/>
</dbReference>
<evidence type="ECO:0000256" key="5">
    <source>
        <dbReference type="ARBA" id="ARBA00022723"/>
    </source>
</evidence>
<sequence>MKKKIRVVAAIIWDHKREEILLSRRKAEQDFAGLWEFPGGKVEIGEPDQTALIRELKEEIAIEATLFEEALSFQYHYPDKTIDFVIFEVFSFTGTPQGAESQEIAWIKQDKLSELQFPAANKMMIDYLETKPDNKIG</sequence>
<evidence type="ECO:0000256" key="1">
    <source>
        <dbReference type="ARBA" id="ARBA00001946"/>
    </source>
</evidence>
<dbReference type="EMBL" id="QEWV01000017">
    <property type="protein sequence ID" value="PWD89310.1"/>
    <property type="molecule type" value="Genomic_DNA"/>
</dbReference>
<dbReference type="Proteomes" id="UP000245217">
    <property type="component" value="Unassembled WGS sequence"/>
</dbReference>
<evidence type="ECO:0000256" key="11">
    <source>
        <dbReference type="ARBA" id="ARBA00036904"/>
    </source>
</evidence>
<dbReference type="InterPro" id="IPR015797">
    <property type="entry name" value="NUDIX_hydrolase-like_dom_sf"/>
</dbReference>
<keyword evidence="4" id="KW-0235">DNA replication</keyword>
<feature type="binding site" evidence="17">
    <location>
        <position position="25"/>
    </location>
    <ligand>
        <name>8-oxo-dGTP</name>
        <dbReference type="ChEBI" id="CHEBI:77896"/>
    </ligand>
</feature>
<evidence type="ECO:0000313" key="21">
    <source>
        <dbReference type="EMBL" id="PWD89310.1"/>
    </source>
</evidence>
<evidence type="ECO:0000313" key="23">
    <source>
        <dbReference type="Proteomes" id="UP000245217"/>
    </source>
</evidence>
<dbReference type="PANTHER" id="PTHR47707">
    <property type="entry name" value="8-OXO-DGTP DIPHOSPHATASE"/>
    <property type="match status" value="1"/>
</dbReference>
<feature type="binding site" evidence="17">
    <location>
        <position position="121"/>
    </location>
    <ligand>
        <name>8-oxo-dGTP</name>
        <dbReference type="ChEBI" id="CHEBI:77896"/>
    </ligand>
</feature>
<evidence type="ECO:0000256" key="12">
    <source>
        <dbReference type="ARBA" id="ARBA00038905"/>
    </source>
</evidence>
<dbReference type="GO" id="GO:0046872">
    <property type="term" value="F:metal ion binding"/>
    <property type="evidence" value="ECO:0007669"/>
    <property type="project" value="UniProtKB-KW"/>
</dbReference>
<dbReference type="NCBIfam" id="TIGR00586">
    <property type="entry name" value="mutt"/>
    <property type="match status" value="1"/>
</dbReference>
<evidence type="ECO:0000256" key="17">
    <source>
        <dbReference type="PIRSR" id="PIRSR603561-1"/>
    </source>
</evidence>
<evidence type="ECO:0000259" key="19">
    <source>
        <dbReference type="PROSITE" id="PS51462"/>
    </source>
</evidence>
<dbReference type="GO" id="GO:0035539">
    <property type="term" value="F:8-oxo-7,8-dihydrodeoxyguanosine triphosphate pyrophosphatase activity"/>
    <property type="evidence" value="ECO:0007669"/>
    <property type="project" value="UniProtKB-EC"/>
</dbReference>
<keyword evidence="7" id="KW-0378">Hydrolase</keyword>
<keyword evidence="8 18" id="KW-0460">Magnesium</keyword>
<evidence type="ECO:0000313" key="20">
    <source>
        <dbReference type="EMBL" id="PWD83839.1"/>
    </source>
</evidence>
<dbReference type="Proteomes" id="UP000245059">
    <property type="component" value="Unassembled WGS sequence"/>
</dbReference>
<dbReference type="CDD" id="cd03425">
    <property type="entry name" value="NUDIX_MutT_NudA_like"/>
    <property type="match status" value="1"/>
</dbReference>
<keyword evidence="9" id="KW-0234">DNA repair</keyword>
<keyword evidence="6" id="KW-0227">DNA damage</keyword>
<dbReference type="GO" id="GO:0008413">
    <property type="term" value="F:8-oxo-7,8-dihydroguanosine triphosphate pyrophosphatase activity"/>
    <property type="evidence" value="ECO:0007669"/>
    <property type="project" value="InterPro"/>
</dbReference>
<name>A0A2U2AL80_9GAMM</name>
<evidence type="ECO:0000313" key="22">
    <source>
        <dbReference type="Proteomes" id="UP000245059"/>
    </source>
</evidence>
<feature type="binding site" evidence="18">
    <location>
        <position position="59"/>
    </location>
    <ligand>
        <name>Mg(2+)</name>
        <dbReference type="ChEBI" id="CHEBI:18420"/>
    </ligand>
</feature>
<dbReference type="Gene3D" id="3.90.79.10">
    <property type="entry name" value="Nucleoside Triphosphate Pyrophosphohydrolase"/>
    <property type="match status" value="1"/>
</dbReference>
<evidence type="ECO:0000256" key="10">
    <source>
        <dbReference type="ARBA" id="ARBA00035861"/>
    </source>
</evidence>
<keyword evidence="3" id="KW-0515">Mutator protein</keyword>
<evidence type="ECO:0000256" key="13">
    <source>
        <dbReference type="ARBA" id="ARBA00040794"/>
    </source>
</evidence>
<comment type="catalytic activity">
    <reaction evidence="11">
        <text>8-oxo-GTP + H2O = 8-oxo-GMP + diphosphate + H(+)</text>
        <dbReference type="Rhea" id="RHEA:67616"/>
        <dbReference type="ChEBI" id="CHEBI:15377"/>
        <dbReference type="ChEBI" id="CHEBI:15378"/>
        <dbReference type="ChEBI" id="CHEBI:33019"/>
        <dbReference type="ChEBI" id="CHEBI:143553"/>
        <dbReference type="ChEBI" id="CHEBI:145694"/>
    </reaction>
</comment>
<evidence type="ECO:0000256" key="15">
    <source>
        <dbReference type="ARBA" id="ARBA00041979"/>
    </source>
</evidence>
<dbReference type="InterPro" id="IPR000086">
    <property type="entry name" value="NUDIX_hydrolase_dom"/>
</dbReference>
<reference evidence="20" key="1">
    <citation type="journal article" date="2018" name="Genome Announc.">
        <title>Ignatzschineria cameli sp. nov., isolated from necrotic foot tissue of dromedaries (Camelus dromedarius) and associated maggots (Wohlfahrtia species) in Dubai.</title>
        <authorList>
            <person name="Tsang C.C."/>
            <person name="Tang J.Y."/>
            <person name="Fong J.Y."/>
            <person name="Kinne J."/>
            <person name="Lee H.H."/>
            <person name="Joseph M."/>
            <person name="Jose S."/>
            <person name="Schuster R.K."/>
            <person name="Tang Y."/>
            <person name="Sivakumar S."/>
            <person name="Chen J.H."/>
            <person name="Teng J.L."/>
            <person name="Lau S.K."/>
            <person name="Wernery U."/>
            <person name="Woo P.C."/>
        </authorList>
    </citation>
    <scope>NUCLEOTIDE SEQUENCE</scope>
    <source>
        <strain evidence="20">UAE-HKU57</strain>
        <strain evidence="21">UAE-HKU58</strain>
    </source>
</reference>
<dbReference type="GO" id="GO:0006281">
    <property type="term" value="P:DNA repair"/>
    <property type="evidence" value="ECO:0007669"/>
    <property type="project" value="UniProtKB-KW"/>
</dbReference>
<evidence type="ECO:0000256" key="18">
    <source>
        <dbReference type="PIRSR" id="PIRSR603561-2"/>
    </source>
</evidence>
<dbReference type="PROSITE" id="PS51462">
    <property type="entry name" value="NUDIX"/>
    <property type="match status" value="1"/>
</dbReference>
<feature type="domain" description="Nudix hydrolase" evidence="19">
    <location>
        <begin position="3"/>
        <end position="132"/>
    </location>
</feature>
<evidence type="ECO:0000256" key="8">
    <source>
        <dbReference type="ARBA" id="ARBA00022842"/>
    </source>
</evidence>
<dbReference type="InterPro" id="IPR047127">
    <property type="entry name" value="MutT-like"/>
</dbReference>
<comment type="similarity">
    <text evidence="2">Belongs to the Nudix hydrolase family.</text>
</comment>
<dbReference type="RefSeq" id="WP_109202389.1">
    <property type="nucleotide sequence ID" value="NZ_QEWS01000025.1"/>
</dbReference>
<evidence type="ECO:0000256" key="6">
    <source>
        <dbReference type="ARBA" id="ARBA00022763"/>
    </source>
</evidence>
<keyword evidence="23" id="KW-1185">Reference proteome</keyword>
<dbReference type="SUPFAM" id="SSF55811">
    <property type="entry name" value="Nudix"/>
    <property type="match status" value="1"/>
</dbReference>
<evidence type="ECO:0000256" key="14">
    <source>
        <dbReference type="ARBA" id="ARBA00041592"/>
    </source>
</evidence>
<dbReference type="Pfam" id="PF00293">
    <property type="entry name" value="NUDIX"/>
    <property type="match status" value="1"/>
</dbReference>
<dbReference type="EC" id="3.6.1.55" evidence="12"/>
<comment type="cofactor">
    <cofactor evidence="1 18">
        <name>Mg(2+)</name>
        <dbReference type="ChEBI" id="CHEBI:18420"/>
    </cofactor>
</comment>
<evidence type="ECO:0000256" key="7">
    <source>
        <dbReference type="ARBA" id="ARBA00022801"/>
    </source>
</evidence>
<reference evidence="22 23" key="2">
    <citation type="submission" date="2018-05" db="EMBL/GenBank/DDBJ databases">
        <title>Ignatzschineria dubaiensis sp. nov., isolated from necrotic foot tissues of dromedaries (Camelus dromedarius) and associated maggots in Dubai, United Arab Emirates.</title>
        <authorList>
            <person name="Tsang C.C."/>
            <person name="Tang J.Y.M."/>
            <person name="Fong J.Y.H."/>
            <person name="Kinne J."/>
            <person name="Lee H.H."/>
            <person name="Joseph M."/>
            <person name="Jose S."/>
            <person name="Schuster R.K."/>
            <person name="Tang Y."/>
            <person name="Sivakumar S."/>
            <person name="Chen J.H.K."/>
            <person name="Teng J.L.L."/>
            <person name="Lau S.K.P."/>
            <person name="Wernery U."/>
            <person name="Woo P.C.Y."/>
        </authorList>
    </citation>
    <scope>NUCLEOTIDE SEQUENCE [LARGE SCALE GENOMIC DNA]</scope>
    <source>
        <strain evidence="22">UAE-HKU57</strain>
        <strain evidence="23">UAE-HKU58</strain>
    </source>
</reference>
<dbReference type="FunFam" id="3.90.79.10:FF:000014">
    <property type="entry name" value="8-oxo-dGTP diphosphatase MutT"/>
    <property type="match status" value="1"/>
</dbReference>
<protein>
    <recommendedName>
        <fullName evidence="13">8-oxo-dGTP diphosphatase</fullName>
        <ecNumber evidence="12">3.6.1.55</ecNumber>
    </recommendedName>
    <alternativeName>
        <fullName evidence="16">7,8-dihydro-8-oxoguanine-triphosphatase</fullName>
    </alternativeName>
    <alternativeName>
        <fullName evidence="15">Mutator protein MutT</fullName>
    </alternativeName>
    <alternativeName>
        <fullName evidence="14">dGTP pyrophosphohydrolase</fullName>
    </alternativeName>
</protein>
<dbReference type="PANTHER" id="PTHR47707:SF1">
    <property type="entry name" value="NUDIX HYDROLASE FAMILY PROTEIN"/>
    <property type="match status" value="1"/>
</dbReference>
<dbReference type="OrthoDB" id="9810648at2"/>
<feature type="binding site" evidence="18">
    <location>
        <position position="39"/>
    </location>
    <ligand>
        <name>Mg(2+)</name>
        <dbReference type="ChEBI" id="CHEBI:18420"/>
    </ligand>
</feature>
<dbReference type="GO" id="GO:0044716">
    <property type="term" value="F:8-oxo-GDP phosphatase activity"/>
    <property type="evidence" value="ECO:0007669"/>
    <property type="project" value="TreeGrafter"/>
</dbReference>
<feature type="binding site" evidence="17">
    <location>
        <begin position="36"/>
        <end position="39"/>
    </location>
    <ligand>
        <name>8-oxo-dGTP</name>
        <dbReference type="ChEBI" id="CHEBI:77896"/>
    </ligand>
</feature>
<gene>
    <name evidence="20" type="primary">mutT</name>
    <name evidence="20" type="ORF">DC077_09120</name>
    <name evidence="21" type="ORF">DC078_10015</name>
</gene>
<comment type="catalytic activity">
    <reaction evidence="10">
        <text>8-oxo-dGTP + H2O = 8-oxo-dGMP + diphosphate + H(+)</text>
        <dbReference type="Rhea" id="RHEA:31575"/>
        <dbReference type="ChEBI" id="CHEBI:15377"/>
        <dbReference type="ChEBI" id="CHEBI:15378"/>
        <dbReference type="ChEBI" id="CHEBI:33019"/>
        <dbReference type="ChEBI" id="CHEBI:63224"/>
        <dbReference type="ChEBI" id="CHEBI:77896"/>
        <dbReference type="EC" id="3.6.1.55"/>
    </reaction>
</comment>
<dbReference type="EMBL" id="QEWW01000008">
    <property type="protein sequence ID" value="PWD83839.1"/>
    <property type="molecule type" value="Genomic_DNA"/>
</dbReference>
<evidence type="ECO:0000256" key="3">
    <source>
        <dbReference type="ARBA" id="ARBA00022457"/>
    </source>
</evidence>
<organism evidence="20 22">
    <name type="scientific">Ignatzschineria cameli</name>
    <dbReference type="NCBI Taxonomy" id="2182793"/>
    <lineage>
        <taxon>Bacteria</taxon>
        <taxon>Pseudomonadati</taxon>
        <taxon>Pseudomonadota</taxon>
        <taxon>Gammaproteobacteria</taxon>
        <taxon>Cardiobacteriales</taxon>
        <taxon>Ignatzschineriaceae</taxon>
        <taxon>Ignatzschineria</taxon>
    </lineage>
</organism>
<accession>A0A2U2AL80</accession>
<proteinExistence type="inferred from homology"/>
<dbReference type="InterPro" id="IPR020476">
    <property type="entry name" value="Nudix_hydrolase"/>
</dbReference>
<evidence type="ECO:0000256" key="16">
    <source>
        <dbReference type="ARBA" id="ARBA00042798"/>
    </source>
</evidence>
<dbReference type="PRINTS" id="PR00502">
    <property type="entry name" value="NUDIXFAMILY"/>
</dbReference>
<dbReference type="AlphaFoldDB" id="A0A2U2AL80"/>
<comment type="caution">
    <text evidence="20">The sequence shown here is derived from an EMBL/GenBank/DDBJ whole genome shotgun (WGS) entry which is preliminary data.</text>
</comment>
<keyword evidence="5 18" id="KW-0479">Metal-binding</keyword>
<evidence type="ECO:0000256" key="9">
    <source>
        <dbReference type="ARBA" id="ARBA00023204"/>
    </source>
</evidence>
<evidence type="ECO:0000256" key="2">
    <source>
        <dbReference type="ARBA" id="ARBA00005582"/>
    </source>
</evidence>
<dbReference type="GO" id="GO:0044715">
    <property type="term" value="F:8-oxo-dGDP phosphatase activity"/>
    <property type="evidence" value="ECO:0007669"/>
    <property type="project" value="TreeGrafter"/>
</dbReference>